<evidence type="ECO:0000256" key="7">
    <source>
        <dbReference type="ARBA" id="ARBA00022989"/>
    </source>
</evidence>
<dbReference type="InterPro" id="IPR035906">
    <property type="entry name" value="MetI-like_sf"/>
</dbReference>
<evidence type="ECO:0000256" key="3">
    <source>
        <dbReference type="ARBA" id="ARBA00022448"/>
    </source>
</evidence>
<evidence type="ECO:0000256" key="5">
    <source>
        <dbReference type="ARBA" id="ARBA00022692"/>
    </source>
</evidence>
<keyword evidence="5 9" id="KW-0812">Transmembrane</keyword>
<evidence type="ECO:0000256" key="2">
    <source>
        <dbReference type="ARBA" id="ARBA00010072"/>
    </source>
</evidence>
<name>A0A7W4JQL8_9PROT</name>
<proteinExistence type="inferred from homology"/>
<dbReference type="Proteomes" id="UP000555756">
    <property type="component" value="Unassembled WGS sequence"/>
</dbReference>
<dbReference type="GO" id="GO:0043190">
    <property type="term" value="C:ATP-binding cassette (ABC) transporter complex"/>
    <property type="evidence" value="ECO:0007669"/>
    <property type="project" value="InterPro"/>
</dbReference>
<evidence type="ECO:0000259" key="10">
    <source>
        <dbReference type="PROSITE" id="PS50928"/>
    </source>
</evidence>
<gene>
    <name evidence="11" type="primary">ehuD</name>
    <name evidence="11" type="ORF">HLH34_02915</name>
</gene>
<accession>A0A7W4JQL8</accession>
<dbReference type="PROSITE" id="PS50928">
    <property type="entry name" value="ABC_TM1"/>
    <property type="match status" value="1"/>
</dbReference>
<keyword evidence="12" id="KW-1185">Reference proteome</keyword>
<evidence type="ECO:0000256" key="8">
    <source>
        <dbReference type="ARBA" id="ARBA00023136"/>
    </source>
</evidence>
<feature type="transmembrane region" description="Helical" evidence="9">
    <location>
        <begin position="84"/>
        <end position="102"/>
    </location>
</feature>
<dbReference type="GO" id="GO:0006865">
    <property type="term" value="P:amino acid transport"/>
    <property type="evidence" value="ECO:0007669"/>
    <property type="project" value="UniProtKB-KW"/>
</dbReference>
<keyword evidence="3 9" id="KW-0813">Transport</keyword>
<evidence type="ECO:0000313" key="12">
    <source>
        <dbReference type="Proteomes" id="UP000555756"/>
    </source>
</evidence>
<dbReference type="NCBIfam" id="TIGR03003">
    <property type="entry name" value="ectoine_ehuD"/>
    <property type="match status" value="1"/>
</dbReference>
<evidence type="ECO:0000313" key="11">
    <source>
        <dbReference type="EMBL" id="MBB2188915.1"/>
    </source>
</evidence>
<organism evidence="11 12">
    <name type="scientific">Gluconacetobacter azotocaptans</name>
    <dbReference type="NCBI Taxonomy" id="142834"/>
    <lineage>
        <taxon>Bacteria</taxon>
        <taxon>Pseudomonadati</taxon>
        <taxon>Pseudomonadota</taxon>
        <taxon>Alphaproteobacteria</taxon>
        <taxon>Acetobacterales</taxon>
        <taxon>Acetobacteraceae</taxon>
        <taxon>Gluconacetobacter</taxon>
    </lineage>
</organism>
<dbReference type="Gene3D" id="1.10.3720.10">
    <property type="entry name" value="MetI-like"/>
    <property type="match status" value="1"/>
</dbReference>
<dbReference type="PANTHER" id="PTHR30614">
    <property type="entry name" value="MEMBRANE COMPONENT OF AMINO ACID ABC TRANSPORTER"/>
    <property type="match status" value="1"/>
</dbReference>
<comment type="similarity">
    <text evidence="2">Belongs to the binding-protein-dependent transport system permease family. HisMQ subfamily.</text>
</comment>
<keyword evidence="4" id="KW-1003">Cell membrane</keyword>
<evidence type="ECO:0000256" key="6">
    <source>
        <dbReference type="ARBA" id="ARBA00022970"/>
    </source>
</evidence>
<feature type="domain" description="ABC transmembrane type-1" evidence="10">
    <location>
        <begin position="15"/>
        <end position="207"/>
    </location>
</feature>
<keyword evidence="7 9" id="KW-1133">Transmembrane helix</keyword>
<dbReference type="RefSeq" id="WP_183118109.1">
    <property type="nucleotide sequence ID" value="NZ_JABEQF010000002.1"/>
</dbReference>
<dbReference type="PANTHER" id="PTHR30614:SF0">
    <property type="entry name" value="L-CYSTINE TRANSPORT SYSTEM PERMEASE PROTEIN TCYL"/>
    <property type="match status" value="1"/>
</dbReference>
<protein>
    <submittedName>
        <fullName evidence="11">Ectoine/hydroxyectoine ABC transporter permease subunit EhuD</fullName>
    </submittedName>
</protein>
<dbReference type="SUPFAM" id="SSF161098">
    <property type="entry name" value="MetI-like"/>
    <property type="match status" value="1"/>
</dbReference>
<dbReference type="InterPro" id="IPR010065">
    <property type="entry name" value="AA_ABC_transptr_permease_3TM"/>
</dbReference>
<keyword evidence="8 9" id="KW-0472">Membrane</keyword>
<reference evidence="11 12" key="1">
    <citation type="submission" date="2020-04" db="EMBL/GenBank/DDBJ databases">
        <title>Description of novel Gluconacetobacter.</title>
        <authorList>
            <person name="Sombolestani A."/>
        </authorList>
    </citation>
    <scope>NUCLEOTIDE SEQUENCE [LARGE SCALE GENOMIC DNA]</scope>
    <source>
        <strain evidence="11 12">LMG 21311</strain>
    </source>
</reference>
<dbReference type="EMBL" id="JABEQF010000002">
    <property type="protein sequence ID" value="MBB2188915.1"/>
    <property type="molecule type" value="Genomic_DNA"/>
</dbReference>
<dbReference type="NCBIfam" id="TIGR01726">
    <property type="entry name" value="HEQRo_perm_3TM"/>
    <property type="match status" value="1"/>
</dbReference>
<dbReference type="AlphaFoldDB" id="A0A7W4JQL8"/>
<keyword evidence="6" id="KW-0029">Amino-acid transport</keyword>
<sequence>MSWDSHYALLALPVLARGLWITIVATVLSFALAAVLGLLIVLAEMIPSRTVRTLVRGSEHFIRGTPLLVQLFFLYYVLPYLDVTLPALGCGIFGLGVHYAAYLSQVYRAGIAGVPPLQWEAARACNLTRTQTWVHIVLPQALKPSFPVMGNYLIALLKETPILSSITIMDMMGEANTFGDLHYRYLEPVTLVGILFLSIGLLARWVTGTVYRLLSNPV</sequence>
<comment type="subcellular location">
    <subcellularLocation>
        <location evidence="1">Cell inner membrane</location>
        <topology evidence="1">Multi-pass membrane protein</topology>
    </subcellularLocation>
    <subcellularLocation>
        <location evidence="9">Cell membrane</location>
        <topology evidence="9">Multi-pass membrane protein</topology>
    </subcellularLocation>
</comment>
<evidence type="ECO:0000256" key="4">
    <source>
        <dbReference type="ARBA" id="ARBA00022475"/>
    </source>
</evidence>
<dbReference type="GO" id="GO:0022857">
    <property type="term" value="F:transmembrane transporter activity"/>
    <property type="evidence" value="ECO:0007669"/>
    <property type="project" value="InterPro"/>
</dbReference>
<feature type="transmembrane region" description="Helical" evidence="9">
    <location>
        <begin position="189"/>
        <end position="207"/>
    </location>
</feature>
<feature type="transmembrane region" description="Helical" evidence="9">
    <location>
        <begin position="20"/>
        <end position="41"/>
    </location>
</feature>
<comment type="caution">
    <text evidence="11">The sequence shown here is derived from an EMBL/GenBank/DDBJ whole genome shotgun (WGS) entry which is preliminary data.</text>
</comment>
<evidence type="ECO:0000256" key="9">
    <source>
        <dbReference type="RuleBase" id="RU363032"/>
    </source>
</evidence>
<evidence type="ECO:0000256" key="1">
    <source>
        <dbReference type="ARBA" id="ARBA00004429"/>
    </source>
</evidence>
<dbReference type="InterPro" id="IPR043429">
    <property type="entry name" value="ArtM/GltK/GlnP/TcyL/YhdX-like"/>
</dbReference>
<dbReference type="Pfam" id="PF00528">
    <property type="entry name" value="BPD_transp_1"/>
    <property type="match status" value="1"/>
</dbReference>
<dbReference type="InterPro" id="IPR014341">
    <property type="entry name" value="Ectoine_EhuD"/>
</dbReference>
<feature type="transmembrane region" description="Helical" evidence="9">
    <location>
        <begin position="61"/>
        <end position="78"/>
    </location>
</feature>
<dbReference type="InterPro" id="IPR000515">
    <property type="entry name" value="MetI-like"/>
</dbReference>
<dbReference type="CDD" id="cd06261">
    <property type="entry name" value="TM_PBP2"/>
    <property type="match status" value="1"/>
</dbReference>